<evidence type="ECO:0000256" key="5">
    <source>
        <dbReference type="ARBA" id="ARBA00022692"/>
    </source>
</evidence>
<feature type="transmembrane region" description="Helical" evidence="9">
    <location>
        <begin position="219"/>
        <end position="239"/>
    </location>
</feature>
<dbReference type="Pfam" id="PF00795">
    <property type="entry name" value="CN_hydrolase"/>
    <property type="match status" value="1"/>
</dbReference>
<dbReference type="InterPro" id="IPR004563">
    <property type="entry name" value="Apolipo_AcylTrfase"/>
</dbReference>
<feature type="transmembrane region" description="Helical" evidence="9">
    <location>
        <begin position="169"/>
        <end position="188"/>
    </location>
</feature>
<evidence type="ECO:0000256" key="3">
    <source>
        <dbReference type="ARBA" id="ARBA00022475"/>
    </source>
</evidence>
<evidence type="ECO:0000256" key="1">
    <source>
        <dbReference type="ARBA" id="ARBA00004651"/>
    </source>
</evidence>
<dbReference type="AlphaFoldDB" id="A0A5B8STG0"/>
<keyword evidence="12" id="KW-1185">Reference proteome</keyword>
<dbReference type="HAMAP" id="MF_01148">
    <property type="entry name" value="Lnt"/>
    <property type="match status" value="1"/>
</dbReference>
<dbReference type="NCBIfam" id="TIGR00546">
    <property type="entry name" value="lnt"/>
    <property type="match status" value="1"/>
</dbReference>
<evidence type="ECO:0000256" key="8">
    <source>
        <dbReference type="ARBA" id="ARBA00023315"/>
    </source>
</evidence>
<evidence type="ECO:0000259" key="10">
    <source>
        <dbReference type="PROSITE" id="PS50263"/>
    </source>
</evidence>
<feature type="domain" description="CN hydrolase" evidence="10">
    <location>
        <begin position="252"/>
        <end position="488"/>
    </location>
</feature>
<dbReference type="InterPro" id="IPR036526">
    <property type="entry name" value="C-N_Hydrolase_sf"/>
</dbReference>
<dbReference type="EC" id="2.3.1.269" evidence="9"/>
<dbReference type="GO" id="GO:0005886">
    <property type="term" value="C:plasma membrane"/>
    <property type="evidence" value="ECO:0007669"/>
    <property type="project" value="UniProtKB-SubCell"/>
</dbReference>
<dbReference type="PANTHER" id="PTHR38686">
    <property type="entry name" value="APOLIPOPROTEIN N-ACYLTRANSFERASE"/>
    <property type="match status" value="1"/>
</dbReference>
<keyword evidence="7 9" id="KW-0472">Membrane</keyword>
<evidence type="ECO:0000256" key="9">
    <source>
        <dbReference type="HAMAP-Rule" id="MF_01148"/>
    </source>
</evidence>
<feature type="transmembrane region" description="Helical" evidence="9">
    <location>
        <begin position="75"/>
        <end position="96"/>
    </location>
</feature>
<feature type="transmembrane region" description="Helical" evidence="9">
    <location>
        <begin position="108"/>
        <end position="131"/>
    </location>
</feature>
<keyword evidence="11" id="KW-0449">Lipoprotein</keyword>
<evidence type="ECO:0000256" key="4">
    <source>
        <dbReference type="ARBA" id="ARBA00022679"/>
    </source>
</evidence>
<dbReference type="EMBL" id="CP042382">
    <property type="protein sequence ID" value="QEA40422.1"/>
    <property type="molecule type" value="Genomic_DNA"/>
</dbReference>
<keyword evidence="5 9" id="KW-0812">Transmembrane</keyword>
<dbReference type="Gene3D" id="3.60.110.10">
    <property type="entry name" value="Carbon-nitrogen hydrolase"/>
    <property type="match status" value="1"/>
</dbReference>
<keyword evidence="6 9" id="KW-1133">Transmembrane helix</keyword>
<dbReference type="GO" id="GO:0016410">
    <property type="term" value="F:N-acyltransferase activity"/>
    <property type="evidence" value="ECO:0007669"/>
    <property type="project" value="UniProtKB-UniRule"/>
</dbReference>
<keyword evidence="8 9" id="KW-0012">Acyltransferase</keyword>
<feature type="transmembrane region" description="Helical" evidence="9">
    <location>
        <begin position="143"/>
        <end position="162"/>
    </location>
</feature>
<organism evidence="11 12">
    <name type="scientific">Pistricoccus aurantiacus</name>
    <dbReference type="NCBI Taxonomy" id="1883414"/>
    <lineage>
        <taxon>Bacteria</taxon>
        <taxon>Pseudomonadati</taxon>
        <taxon>Pseudomonadota</taxon>
        <taxon>Gammaproteobacteria</taxon>
        <taxon>Oceanospirillales</taxon>
        <taxon>Halomonadaceae</taxon>
        <taxon>Pistricoccus</taxon>
    </lineage>
</organism>
<dbReference type="Proteomes" id="UP000321272">
    <property type="component" value="Chromosome"/>
</dbReference>
<evidence type="ECO:0000256" key="2">
    <source>
        <dbReference type="ARBA" id="ARBA00010065"/>
    </source>
</evidence>
<name>A0A5B8STG0_9GAMM</name>
<keyword evidence="3 9" id="KW-1003">Cell membrane</keyword>
<sequence length="529" mass="57950">MTTSRRQSQISLTFRGNSVEQHSARSIRPRLQYLVALIAGGLTTLTASPFNWWWLAPIVIGLMYWGTHRLSTGQAVIKGWWYGLGLFGTGTSWVYVSIHDYGYTGAPLAIFLTALFAMAMALFPAITLGLYRGLVVRAWPPGALFFRGSLITALAFAGAWVLGEALRTYLFTGFPWLLIGTSMVDAPLSPWAPVLGVYGLSLITALTGTLGVELLRRRWLAGLPIAILWLAPLTLPQHWTEPSGDPVRVALLQGNLPQLIKWTEQGQRQAVNTYSALTQAQNADIDLVLWPEAALPMFEDQARPFLERIQANLSPDTALLTGILQRDDAGNAYNGVIGVGNTRGHYRKEHLVPFGEYLPLEGLLGGLIAFFDLPTPTMTPERSKQPPMQAAGLEIGTAICYEIVYPDLVANRARDANVLLTVSNDTWFGDSFGPLQHVQMARLRALENGRYLLRATSNGVTVIIDPKGEITAQAERFTTTSIEGDVQAMQGLTPFTHTGSWPVWLMSLLLLAPALVGVGSRKQRQSVNS</sequence>
<gene>
    <name evidence="9 11" type="primary">lnt</name>
    <name evidence="11" type="ORF">FGL86_15975</name>
</gene>
<dbReference type="PROSITE" id="PS50263">
    <property type="entry name" value="CN_HYDROLASE"/>
    <property type="match status" value="1"/>
</dbReference>
<dbReference type="Pfam" id="PF20154">
    <property type="entry name" value="LNT_N"/>
    <property type="match status" value="1"/>
</dbReference>
<dbReference type="GO" id="GO:0042158">
    <property type="term" value="P:lipoprotein biosynthetic process"/>
    <property type="evidence" value="ECO:0007669"/>
    <property type="project" value="UniProtKB-UniRule"/>
</dbReference>
<comment type="pathway">
    <text evidence="9">Protein modification; lipoprotein biosynthesis (N-acyl transfer).</text>
</comment>
<evidence type="ECO:0000313" key="12">
    <source>
        <dbReference type="Proteomes" id="UP000321272"/>
    </source>
</evidence>
<evidence type="ECO:0000313" key="11">
    <source>
        <dbReference type="EMBL" id="QEA40422.1"/>
    </source>
</evidence>
<keyword evidence="4 9" id="KW-0808">Transferase</keyword>
<dbReference type="SUPFAM" id="SSF56317">
    <property type="entry name" value="Carbon-nitrogen hydrolase"/>
    <property type="match status" value="1"/>
</dbReference>
<feature type="transmembrane region" description="Helical" evidence="9">
    <location>
        <begin position="33"/>
        <end position="55"/>
    </location>
</feature>
<dbReference type="CDD" id="cd07571">
    <property type="entry name" value="ALP_N-acyl_transferase"/>
    <property type="match status" value="1"/>
</dbReference>
<dbReference type="KEGG" id="paur:FGL86_15975"/>
<dbReference type="UniPathway" id="UPA00666"/>
<comment type="catalytic activity">
    <reaction evidence="9">
        <text>N-terminal S-1,2-diacyl-sn-glyceryl-L-cysteinyl-[lipoprotein] + a glycerophospholipid = N-acyl-S-1,2-diacyl-sn-glyceryl-L-cysteinyl-[lipoprotein] + a 2-acyl-sn-glycero-3-phospholipid + H(+)</text>
        <dbReference type="Rhea" id="RHEA:48228"/>
        <dbReference type="Rhea" id="RHEA-COMP:14681"/>
        <dbReference type="Rhea" id="RHEA-COMP:14684"/>
        <dbReference type="ChEBI" id="CHEBI:15378"/>
        <dbReference type="ChEBI" id="CHEBI:136912"/>
        <dbReference type="ChEBI" id="CHEBI:140656"/>
        <dbReference type="ChEBI" id="CHEBI:140657"/>
        <dbReference type="ChEBI" id="CHEBI:140660"/>
        <dbReference type="EC" id="2.3.1.269"/>
    </reaction>
</comment>
<feature type="transmembrane region" description="Helical" evidence="9">
    <location>
        <begin position="194"/>
        <end position="212"/>
    </location>
</feature>
<comment type="subcellular location">
    <subcellularLocation>
        <location evidence="1 9">Cell membrane</location>
        <topology evidence="1 9">Multi-pass membrane protein</topology>
    </subcellularLocation>
</comment>
<accession>A0A5B8STG0</accession>
<comment type="function">
    <text evidence="9">Catalyzes the phospholipid dependent N-acylation of the N-terminal cysteine of apolipoprotein, the last step in lipoprotein maturation.</text>
</comment>
<comment type="similarity">
    <text evidence="2 9">Belongs to the CN hydrolase family. Apolipoprotein N-acyltransferase subfamily.</text>
</comment>
<dbReference type="InterPro" id="IPR045378">
    <property type="entry name" value="LNT_N"/>
</dbReference>
<evidence type="ECO:0000256" key="6">
    <source>
        <dbReference type="ARBA" id="ARBA00022989"/>
    </source>
</evidence>
<dbReference type="PANTHER" id="PTHR38686:SF1">
    <property type="entry name" value="APOLIPOPROTEIN N-ACYLTRANSFERASE"/>
    <property type="match status" value="1"/>
</dbReference>
<dbReference type="InterPro" id="IPR003010">
    <property type="entry name" value="C-N_Hydrolase"/>
</dbReference>
<dbReference type="OrthoDB" id="9804277at2"/>
<feature type="transmembrane region" description="Helical" evidence="9">
    <location>
        <begin position="501"/>
        <end position="519"/>
    </location>
</feature>
<reference evidence="11 12" key="1">
    <citation type="submission" date="2019-06" db="EMBL/GenBank/DDBJ databases">
        <title>Genome analyses of bacteria isolated from kimchi.</title>
        <authorList>
            <person name="Lee S."/>
            <person name="Ahn S."/>
            <person name="Roh S."/>
        </authorList>
    </citation>
    <scope>NUCLEOTIDE SEQUENCE [LARGE SCALE GENOMIC DNA]</scope>
    <source>
        <strain evidence="11 12">CBA4606</strain>
    </source>
</reference>
<protein>
    <recommendedName>
        <fullName evidence="9">Apolipoprotein N-acyltransferase</fullName>
        <shortName evidence="9">ALP N-acyltransferase</shortName>
        <ecNumber evidence="9">2.3.1.269</ecNumber>
    </recommendedName>
</protein>
<evidence type="ECO:0000256" key="7">
    <source>
        <dbReference type="ARBA" id="ARBA00023136"/>
    </source>
</evidence>
<proteinExistence type="inferred from homology"/>